<evidence type="ECO:0000313" key="9">
    <source>
        <dbReference type="Proteomes" id="UP000230233"/>
    </source>
</evidence>
<dbReference type="InterPro" id="IPR038217">
    <property type="entry name" value="MRG_C_sf"/>
</dbReference>
<dbReference type="AlphaFoldDB" id="A0A2G5TXJ5"/>
<proteinExistence type="predicted"/>
<name>A0A2G5TXJ5_9PELO</name>
<keyword evidence="3" id="KW-0805">Transcription regulation</keyword>
<dbReference type="GO" id="GO:0005634">
    <property type="term" value="C:nucleus"/>
    <property type="evidence" value="ECO:0007669"/>
    <property type="project" value="UniProtKB-SubCell"/>
</dbReference>
<dbReference type="PROSITE" id="PS51640">
    <property type="entry name" value="MRG"/>
    <property type="match status" value="1"/>
</dbReference>
<feature type="domain" description="MRG" evidence="7">
    <location>
        <begin position="120"/>
        <end position="314"/>
    </location>
</feature>
<dbReference type="STRING" id="1611254.A0A2G5TXJ5"/>
<keyword evidence="4" id="KW-0804">Transcription</keyword>
<dbReference type="InterPro" id="IPR026541">
    <property type="entry name" value="MRG_dom"/>
</dbReference>
<sequence>MLCNLDYANLNNFEPPQVPYFSTNHLNISAQMSPTPIFAVGELVECVQGETVYESKITAISGKKGAEVYHIHFMGWNARYDIRIPVGKEEGVLKKWDPEEVPKKKARKSTGKVSAPKKQASEEMEEDEEERMAQIRLRLARPKFPATYEVPRSLALVLIADMKLVNNGCLPKSPAKFSLEKIVEDYLASLPNGTAEEKEQHTYADLSSRFIVDFFNVCLGSGLLYETERPHYNLQIKQAKKGKVIEDDEDDSVIFQASGHYGLIHLLRLFSKLPDFLELDSQREVERLNKWVTKFATFLERNLNSYYDPLADYEPKITKEELVEIVNSRD</sequence>
<evidence type="ECO:0000256" key="3">
    <source>
        <dbReference type="ARBA" id="ARBA00023015"/>
    </source>
</evidence>
<dbReference type="PANTHER" id="PTHR10880:SF48">
    <property type="entry name" value="MORTALITY FACTOR 4 LIKE 2"/>
    <property type="match status" value="1"/>
</dbReference>
<evidence type="ECO:0000259" key="7">
    <source>
        <dbReference type="Pfam" id="PF05712"/>
    </source>
</evidence>
<evidence type="ECO:0000256" key="1">
    <source>
        <dbReference type="ARBA" id="ARBA00004123"/>
    </source>
</evidence>
<dbReference type="OrthoDB" id="124855at2759"/>
<keyword evidence="9" id="KW-1185">Reference proteome</keyword>
<reference evidence="9" key="1">
    <citation type="submission" date="2017-10" db="EMBL/GenBank/DDBJ databases">
        <title>Rapid genome shrinkage in a self-fertile nematode reveals novel sperm competition proteins.</title>
        <authorList>
            <person name="Yin D."/>
            <person name="Schwarz E.M."/>
            <person name="Thomas C.G."/>
            <person name="Felde R.L."/>
            <person name="Korf I.F."/>
            <person name="Cutter A.D."/>
            <person name="Schartner C.M."/>
            <person name="Ralston E.J."/>
            <person name="Meyer B.J."/>
            <person name="Haag E.S."/>
        </authorList>
    </citation>
    <scope>NUCLEOTIDE SEQUENCE [LARGE SCALE GENOMIC DNA]</scope>
    <source>
        <strain evidence="9">JU1422</strain>
    </source>
</reference>
<dbReference type="GO" id="GO:0035267">
    <property type="term" value="C:NuA4 histone acetyltransferase complex"/>
    <property type="evidence" value="ECO:0007669"/>
    <property type="project" value="TreeGrafter"/>
</dbReference>
<evidence type="ECO:0000313" key="8">
    <source>
        <dbReference type="EMBL" id="PIC32035.1"/>
    </source>
</evidence>
<dbReference type="EMBL" id="PDUG01000004">
    <property type="protein sequence ID" value="PIC32035.1"/>
    <property type="molecule type" value="Genomic_DNA"/>
</dbReference>
<keyword evidence="2" id="KW-0156">Chromatin regulator</keyword>
<gene>
    <name evidence="8" type="primary">Cnig_chr_IV.g12523</name>
    <name evidence="8" type="ORF">B9Z55_012523</name>
</gene>
<dbReference type="Proteomes" id="UP000230233">
    <property type="component" value="Chromosome IV"/>
</dbReference>
<dbReference type="InterPro" id="IPR016197">
    <property type="entry name" value="Chromo-like_dom_sf"/>
</dbReference>
<keyword evidence="5" id="KW-0539">Nucleus</keyword>
<evidence type="ECO:0000256" key="2">
    <source>
        <dbReference type="ARBA" id="ARBA00022853"/>
    </source>
</evidence>
<dbReference type="GO" id="GO:0006325">
    <property type="term" value="P:chromatin organization"/>
    <property type="evidence" value="ECO:0007669"/>
    <property type="project" value="UniProtKB-KW"/>
</dbReference>
<evidence type="ECO:0000256" key="5">
    <source>
        <dbReference type="ARBA" id="ARBA00023242"/>
    </source>
</evidence>
<evidence type="ECO:0000256" key="6">
    <source>
        <dbReference type="SAM" id="MobiDB-lite"/>
    </source>
</evidence>
<dbReference type="Gene3D" id="1.10.274.30">
    <property type="entry name" value="MRG domain"/>
    <property type="match status" value="1"/>
</dbReference>
<dbReference type="SUPFAM" id="SSF54160">
    <property type="entry name" value="Chromo domain-like"/>
    <property type="match status" value="1"/>
</dbReference>
<dbReference type="PANTHER" id="PTHR10880">
    <property type="entry name" value="MORTALITY FACTOR 4-LIKE PROTEIN"/>
    <property type="match status" value="1"/>
</dbReference>
<dbReference type="Pfam" id="PF05712">
    <property type="entry name" value="MRG"/>
    <property type="match status" value="1"/>
</dbReference>
<dbReference type="Gene3D" id="2.30.30.140">
    <property type="match status" value="1"/>
</dbReference>
<feature type="region of interest" description="Disordered" evidence="6">
    <location>
        <begin position="100"/>
        <end position="128"/>
    </location>
</feature>
<comment type="caution">
    <text evidence="8">The sequence shown here is derived from an EMBL/GenBank/DDBJ whole genome shotgun (WGS) entry which is preliminary data.</text>
</comment>
<organism evidence="8 9">
    <name type="scientific">Caenorhabditis nigoni</name>
    <dbReference type="NCBI Taxonomy" id="1611254"/>
    <lineage>
        <taxon>Eukaryota</taxon>
        <taxon>Metazoa</taxon>
        <taxon>Ecdysozoa</taxon>
        <taxon>Nematoda</taxon>
        <taxon>Chromadorea</taxon>
        <taxon>Rhabditida</taxon>
        <taxon>Rhabditina</taxon>
        <taxon>Rhabditomorpha</taxon>
        <taxon>Rhabditoidea</taxon>
        <taxon>Rhabditidae</taxon>
        <taxon>Peloderinae</taxon>
        <taxon>Caenorhabditis</taxon>
    </lineage>
</organism>
<dbReference type="GO" id="GO:0006355">
    <property type="term" value="P:regulation of DNA-templated transcription"/>
    <property type="evidence" value="ECO:0007669"/>
    <property type="project" value="InterPro"/>
</dbReference>
<comment type="subcellular location">
    <subcellularLocation>
        <location evidence="1">Nucleus</location>
    </subcellularLocation>
</comment>
<protein>
    <recommendedName>
        <fullName evidence="7">MRG domain-containing protein</fullName>
    </recommendedName>
</protein>
<accession>A0A2G5TXJ5</accession>
<dbReference type="InterPro" id="IPR008676">
    <property type="entry name" value="MRG"/>
</dbReference>
<evidence type="ECO:0000256" key="4">
    <source>
        <dbReference type="ARBA" id="ARBA00023163"/>
    </source>
</evidence>